<keyword evidence="2" id="KW-1185">Reference proteome</keyword>
<comment type="caution">
    <text evidence="1">The sequence shown here is derived from an EMBL/GenBank/DDBJ whole genome shotgun (WGS) entry which is preliminary data.</text>
</comment>
<dbReference type="Proteomes" id="UP000828251">
    <property type="component" value="Unassembled WGS sequence"/>
</dbReference>
<dbReference type="OrthoDB" id="1163908at2759"/>
<accession>A0A9D4AJP9</accession>
<protein>
    <recommendedName>
        <fullName evidence="3">Reverse transcriptase Ty1/copia-type domain-containing protein</fullName>
    </recommendedName>
</protein>
<reference evidence="1 2" key="1">
    <citation type="journal article" date="2021" name="Plant Biotechnol. J.">
        <title>Multi-omics assisted identification of the key and species-specific regulatory components of drought-tolerant mechanisms in Gossypium stocksii.</title>
        <authorList>
            <person name="Yu D."/>
            <person name="Ke L."/>
            <person name="Zhang D."/>
            <person name="Wu Y."/>
            <person name="Sun Y."/>
            <person name="Mei J."/>
            <person name="Sun J."/>
            <person name="Sun Y."/>
        </authorList>
    </citation>
    <scope>NUCLEOTIDE SEQUENCE [LARGE SCALE GENOMIC DNA]</scope>
    <source>
        <strain evidence="2">cv. E1</strain>
        <tissue evidence="1">Leaf</tissue>
    </source>
</reference>
<evidence type="ECO:0008006" key="3">
    <source>
        <dbReference type="Google" id="ProtNLM"/>
    </source>
</evidence>
<gene>
    <name evidence="1" type="ORF">J1N35_001533</name>
</gene>
<dbReference type="AlphaFoldDB" id="A0A9D4AJP9"/>
<sequence length="88" mass="9386">MISSFILSKDEGVSLNDPTEYRSLAGALQYVVLTRPGIAYACDNSSAVAVTANPVLHSKFKHVELDLFFVQGKVVDGSLIVGEVPACD</sequence>
<dbReference type="EMBL" id="JAIQCV010000001">
    <property type="protein sequence ID" value="KAH1130155.1"/>
    <property type="molecule type" value="Genomic_DNA"/>
</dbReference>
<name>A0A9D4AJP9_9ROSI</name>
<proteinExistence type="predicted"/>
<evidence type="ECO:0000313" key="1">
    <source>
        <dbReference type="EMBL" id="KAH1130155.1"/>
    </source>
</evidence>
<organism evidence="1 2">
    <name type="scientific">Gossypium stocksii</name>
    <dbReference type="NCBI Taxonomy" id="47602"/>
    <lineage>
        <taxon>Eukaryota</taxon>
        <taxon>Viridiplantae</taxon>
        <taxon>Streptophyta</taxon>
        <taxon>Embryophyta</taxon>
        <taxon>Tracheophyta</taxon>
        <taxon>Spermatophyta</taxon>
        <taxon>Magnoliopsida</taxon>
        <taxon>eudicotyledons</taxon>
        <taxon>Gunneridae</taxon>
        <taxon>Pentapetalae</taxon>
        <taxon>rosids</taxon>
        <taxon>malvids</taxon>
        <taxon>Malvales</taxon>
        <taxon>Malvaceae</taxon>
        <taxon>Malvoideae</taxon>
        <taxon>Gossypium</taxon>
    </lineage>
</organism>
<evidence type="ECO:0000313" key="2">
    <source>
        <dbReference type="Proteomes" id="UP000828251"/>
    </source>
</evidence>